<dbReference type="InterPro" id="IPR029056">
    <property type="entry name" value="Ribokinase-like"/>
</dbReference>
<keyword evidence="2" id="KW-0808">Transferase</keyword>
<gene>
    <name evidence="5" type="ORF">IC602_07255</name>
</gene>
<evidence type="ECO:0000256" key="2">
    <source>
        <dbReference type="ARBA" id="ARBA00022679"/>
    </source>
</evidence>
<dbReference type="CDD" id="cd01166">
    <property type="entry name" value="KdgK"/>
    <property type="match status" value="1"/>
</dbReference>
<dbReference type="PANTHER" id="PTHR43320:SF2">
    <property type="entry name" value="2-DEHYDRO-3-DEOXYGLUCONOKINASE_2-DEHYDRO-3-DEOXYGALACTONOKINASE"/>
    <property type="match status" value="1"/>
</dbReference>
<evidence type="ECO:0000313" key="6">
    <source>
        <dbReference type="Proteomes" id="UP000621631"/>
    </source>
</evidence>
<dbReference type="Pfam" id="PF00294">
    <property type="entry name" value="PfkB"/>
    <property type="match status" value="2"/>
</dbReference>
<dbReference type="PANTHER" id="PTHR43320">
    <property type="entry name" value="SUGAR KINASE"/>
    <property type="match status" value="1"/>
</dbReference>
<dbReference type="SUPFAM" id="SSF53613">
    <property type="entry name" value="Ribokinase-like"/>
    <property type="match status" value="1"/>
</dbReference>
<feature type="domain" description="Carbohydrate kinase PfkB" evidence="4">
    <location>
        <begin position="262"/>
        <end position="319"/>
    </location>
</feature>
<dbReference type="Gene3D" id="3.40.1190.20">
    <property type="match status" value="1"/>
</dbReference>
<dbReference type="InterPro" id="IPR011611">
    <property type="entry name" value="PfkB_dom"/>
</dbReference>
<feature type="domain" description="Carbohydrate kinase PfkB" evidence="4">
    <location>
        <begin position="6"/>
        <end position="226"/>
    </location>
</feature>
<dbReference type="Proteomes" id="UP000621631">
    <property type="component" value="Unassembled WGS sequence"/>
</dbReference>
<sequence>MGVENSIKAFGEVMMRLEAPDYLKLEQTRELKVLYSGTGVNILSALSRFGHATSLITKLPNNSIGDGATAYIRSLGISTSDILRGGDYIGMYFLERGFHVRSSKVTYSNRKESSFCTSNIAEYDLEKSLKQTSMIHFCGIILSISEQMRYNALYMAKKAKQLGIKVVFDFNYRPKLWKENKAQAKDCYESMLEYVDICFMTEKDARYILQMGDTEVADRNQQIENVIPSVSDRYQIPVIAGTIRENEKDGRNRIRGFLYHHGSLNYSQTYEYQTLERVGAGDAFSSSIMHGLSKNLSTEEMLEFATAACVLAHTTYGDSPVCSEAEIWAVVHNKEVEMER</sequence>
<organism evidence="5 6">
    <name type="scientific">Virgibacillus halodenitrificans</name>
    <name type="common">Bacillus halodenitrificans</name>
    <dbReference type="NCBI Taxonomy" id="1482"/>
    <lineage>
        <taxon>Bacteria</taxon>
        <taxon>Bacillati</taxon>
        <taxon>Bacillota</taxon>
        <taxon>Bacilli</taxon>
        <taxon>Bacillales</taxon>
        <taxon>Bacillaceae</taxon>
        <taxon>Virgibacillus</taxon>
    </lineage>
</organism>
<keyword evidence="6" id="KW-1185">Reference proteome</keyword>
<protein>
    <submittedName>
        <fullName evidence="5">Sugar kinase</fullName>
    </submittedName>
</protein>
<comment type="caution">
    <text evidence="5">The sequence shown here is derived from an EMBL/GenBank/DDBJ whole genome shotgun (WGS) entry which is preliminary data.</text>
</comment>
<evidence type="ECO:0000256" key="3">
    <source>
        <dbReference type="ARBA" id="ARBA00022777"/>
    </source>
</evidence>
<evidence type="ECO:0000256" key="1">
    <source>
        <dbReference type="ARBA" id="ARBA00010688"/>
    </source>
</evidence>
<keyword evidence="3 5" id="KW-0418">Kinase</keyword>
<comment type="similarity">
    <text evidence="1">Belongs to the carbohydrate kinase PfkB family.</text>
</comment>
<evidence type="ECO:0000259" key="4">
    <source>
        <dbReference type="Pfam" id="PF00294"/>
    </source>
</evidence>
<evidence type="ECO:0000313" key="5">
    <source>
        <dbReference type="EMBL" id="MBD1222400.1"/>
    </source>
</evidence>
<dbReference type="RefSeq" id="WP_160803840.1">
    <property type="nucleotide sequence ID" value="NZ_JACWEZ010000003.1"/>
</dbReference>
<dbReference type="EMBL" id="JACWEZ010000003">
    <property type="protein sequence ID" value="MBD1222400.1"/>
    <property type="molecule type" value="Genomic_DNA"/>
</dbReference>
<proteinExistence type="inferred from homology"/>
<dbReference type="InterPro" id="IPR052700">
    <property type="entry name" value="Carb_kinase_PfkB-like"/>
</dbReference>
<dbReference type="GO" id="GO:0016301">
    <property type="term" value="F:kinase activity"/>
    <property type="evidence" value="ECO:0007669"/>
    <property type="project" value="UniProtKB-KW"/>
</dbReference>
<reference evidence="5 6" key="1">
    <citation type="submission" date="2020-09" db="EMBL/GenBank/DDBJ databases">
        <title>Draft Genome Sequences of Oil-Oxidizing Bacteria Halomonas titanicae, Marinobacter lutaoensis, and Virgibacillus halodenitrificans Isolated from Highly Saline Environments.</title>
        <authorList>
            <person name="Grouzdev D.S."/>
            <person name="Sokolova D.S."/>
            <person name="Semenova E.M."/>
            <person name="Borzenkov I.A."/>
            <person name="Bidzhieva S.K."/>
            <person name="Poltaraus A.B."/>
            <person name="Nazina T.N."/>
        </authorList>
    </citation>
    <scope>NUCLEOTIDE SEQUENCE [LARGE SCALE GENOMIC DNA]</scope>
    <source>
        <strain evidence="5 6">VKM B-3472D</strain>
    </source>
</reference>
<accession>A0ABR7VKF1</accession>
<name>A0ABR7VKF1_VIRHA</name>